<dbReference type="PANTHER" id="PTHR36846:SF1">
    <property type="entry name" value="PROTEIN VIAA"/>
    <property type="match status" value="1"/>
</dbReference>
<organism evidence="2 3">
    <name type="scientific">Nonlabens tegetincola</name>
    <dbReference type="NCBI Taxonomy" id="323273"/>
    <lineage>
        <taxon>Bacteria</taxon>
        <taxon>Pseudomonadati</taxon>
        <taxon>Bacteroidota</taxon>
        <taxon>Flavobacteriia</taxon>
        <taxon>Flavobacteriales</taxon>
        <taxon>Flavobacteriaceae</taxon>
        <taxon>Nonlabens</taxon>
    </lineage>
</organism>
<dbReference type="eggNOG" id="COG2425">
    <property type="taxonomic scope" value="Bacteria"/>
</dbReference>
<sequence length="616" mass="71342">MTSSSKEQLQEFLDFGIRYNREQRSEIVATIDKWRLITQEKTVLNDATRSLLKEFFSNGSITRLLKQDASFKDQITEEILKALEESPPEEIEDQFQDDRELLQQWKDGKKLRFRESDFNIPVSKEYSIHNEEIESKDKDLQTSRIKQIRKFQNDLIALWKKQIKPISNSAIAVQLNEAGYKTKENELIADLNGYSYTYFEKYWKKNNRHKDFIRKKYKKRQIDLNKLDLQFKKIIALPQSTSQKEIDRLKNERIKNLEEQLDLAAMQAEIDAIDKWRKDLVQQLEEHVKKILDLIKKLNPILQEILPPGRLWDLSNGLWQEMDTDAIDKYAALLEENKHVKELAALLGRLRLAGIAVEKEEMQEMFFRPEDIINPHGKAEVKGIKESNDLNYALPGEMALLETPETEDIFLKKYAEKKIQTLELIDRNTAQFQENRTIKVDKEIPQDKGPFLIAVDTSGSMHGTPELMAKLIALAIAKEASKDDRPMTIISFSTSIKTIELNTKTMDIAQLATFLGHSFHGGTDIDPALEYAIDTMKSDTYKNADLLMITDGVFPSLNEQRIKELKKLQKKKNRFHCMNIGSSSWGSMDWCDNVWTVDGSSGSLMELVKDLKVMIK</sequence>
<protein>
    <recommendedName>
        <fullName evidence="1">VWFA domain-containing protein</fullName>
    </recommendedName>
</protein>
<dbReference type="GO" id="GO:0005829">
    <property type="term" value="C:cytosol"/>
    <property type="evidence" value="ECO:0007669"/>
    <property type="project" value="TreeGrafter"/>
</dbReference>
<keyword evidence="3" id="KW-1185">Reference proteome</keyword>
<dbReference type="Gene3D" id="3.40.50.410">
    <property type="entry name" value="von Willebrand factor, type A domain"/>
    <property type="match status" value="1"/>
</dbReference>
<reference evidence="2" key="1">
    <citation type="journal article" date="2014" name="Genome Announc.">
        <title>Draft Genome Sequences of Marine Flavobacterium Nonlabens Strains NR17, NR24, NR27, NR32, NR33, and Ara13.</title>
        <authorList>
            <person name="Nakanishi M."/>
            <person name="Meirelles P."/>
            <person name="Suzuki R."/>
            <person name="Takatani N."/>
            <person name="Mino S."/>
            <person name="Suda W."/>
            <person name="Oshima K."/>
            <person name="Hattori M."/>
            <person name="Ohkuma M."/>
            <person name="Hosokawa M."/>
            <person name="Miyashita K."/>
            <person name="Thompson F.L."/>
            <person name="Niwa A."/>
            <person name="Sawabe T."/>
            <person name="Sawabe T."/>
        </authorList>
    </citation>
    <scope>NUCLEOTIDE SEQUENCE [LARGE SCALE GENOMIC DNA]</scope>
    <source>
        <strain evidence="2">JCM 19294</strain>
    </source>
</reference>
<evidence type="ECO:0000313" key="3">
    <source>
        <dbReference type="Proteomes" id="UP000029221"/>
    </source>
</evidence>
<dbReference type="SUPFAM" id="SSF53300">
    <property type="entry name" value="vWA-like"/>
    <property type="match status" value="1"/>
</dbReference>
<dbReference type="InterPro" id="IPR002035">
    <property type="entry name" value="VWF_A"/>
</dbReference>
<feature type="domain" description="VWFA" evidence="1">
    <location>
        <begin position="452"/>
        <end position="552"/>
    </location>
</feature>
<dbReference type="RefSeq" id="WP_042278457.1">
    <property type="nucleotide sequence ID" value="NZ_BBML01000003.1"/>
</dbReference>
<proteinExistence type="predicted"/>
<evidence type="ECO:0000313" key="2">
    <source>
        <dbReference type="EMBL" id="GAK96928.1"/>
    </source>
</evidence>
<dbReference type="InterPro" id="IPR036465">
    <property type="entry name" value="vWFA_dom_sf"/>
</dbReference>
<dbReference type="Pfam" id="PF13519">
    <property type="entry name" value="VWA_2"/>
    <property type="match status" value="1"/>
</dbReference>
<gene>
    <name evidence="2" type="ORF">JCM19294_1237</name>
</gene>
<evidence type="ECO:0000259" key="1">
    <source>
        <dbReference type="Pfam" id="PF13519"/>
    </source>
</evidence>
<dbReference type="PANTHER" id="PTHR36846">
    <property type="entry name" value="PROTEIN VIAA"/>
    <property type="match status" value="1"/>
</dbReference>
<comment type="caution">
    <text evidence="2">The sequence shown here is derived from an EMBL/GenBank/DDBJ whole genome shotgun (WGS) entry which is preliminary data.</text>
</comment>
<dbReference type="EMBL" id="BBML01000003">
    <property type="protein sequence ID" value="GAK96928.1"/>
    <property type="molecule type" value="Genomic_DNA"/>
</dbReference>
<dbReference type="Proteomes" id="UP000029221">
    <property type="component" value="Unassembled WGS sequence"/>
</dbReference>
<accession>A0A090Q5C4</accession>
<name>A0A090Q5C4_9FLAO</name>
<dbReference type="AlphaFoldDB" id="A0A090Q5C4"/>